<dbReference type="Pfam" id="PF03372">
    <property type="entry name" value="Exo_endo_phos"/>
    <property type="match status" value="1"/>
</dbReference>
<dbReference type="SUPFAM" id="SSF56219">
    <property type="entry name" value="DNase I-like"/>
    <property type="match status" value="1"/>
</dbReference>
<evidence type="ECO:0000313" key="2">
    <source>
        <dbReference type="EMBL" id="MBI5169136.1"/>
    </source>
</evidence>
<reference evidence="2" key="1">
    <citation type="submission" date="2020-07" db="EMBL/GenBank/DDBJ databases">
        <title>Huge and variable diversity of episymbiotic CPR bacteria and DPANN archaea in groundwater ecosystems.</title>
        <authorList>
            <person name="He C.Y."/>
            <person name="Keren R."/>
            <person name="Whittaker M."/>
            <person name="Farag I.F."/>
            <person name="Doudna J."/>
            <person name="Cate J.H.D."/>
            <person name="Banfield J.F."/>
        </authorList>
    </citation>
    <scope>NUCLEOTIDE SEQUENCE</scope>
    <source>
        <strain evidence="2">NC_groundwater_1813_Pr3_B-0.1um_71_17</strain>
    </source>
</reference>
<dbReference type="AlphaFoldDB" id="A0A933W8M2"/>
<organism evidence="2 3">
    <name type="scientific">Eiseniibacteriota bacterium</name>
    <dbReference type="NCBI Taxonomy" id="2212470"/>
    <lineage>
        <taxon>Bacteria</taxon>
        <taxon>Candidatus Eiseniibacteriota</taxon>
    </lineage>
</organism>
<proteinExistence type="predicted"/>
<dbReference type="Proteomes" id="UP000696931">
    <property type="component" value="Unassembled WGS sequence"/>
</dbReference>
<evidence type="ECO:0000259" key="1">
    <source>
        <dbReference type="Pfam" id="PF03372"/>
    </source>
</evidence>
<accession>A0A933W8M2</accession>
<dbReference type="Gene3D" id="3.60.10.10">
    <property type="entry name" value="Endonuclease/exonuclease/phosphatase"/>
    <property type="match status" value="1"/>
</dbReference>
<feature type="domain" description="Endonuclease/exonuclease/phosphatase" evidence="1">
    <location>
        <begin position="8"/>
        <end position="270"/>
    </location>
</feature>
<keyword evidence="2" id="KW-0540">Nuclease</keyword>
<name>A0A933W8M2_UNCEI</name>
<gene>
    <name evidence="2" type="ORF">HZA61_06585</name>
</gene>
<dbReference type="GO" id="GO:0004519">
    <property type="term" value="F:endonuclease activity"/>
    <property type="evidence" value="ECO:0007669"/>
    <property type="project" value="UniProtKB-KW"/>
</dbReference>
<dbReference type="EMBL" id="JACRIW010000042">
    <property type="protein sequence ID" value="MBI5169136.1"/>
    <property type="molecule type" value="Genomic_DNA"/>
</dbReference>
<dbReference type="InterPro" id="IPR036691">
    <property type="entry name" value="Endo/exonu/phosph_ase_sf"/>
</dbReference>
<sequence length="280" mass="30737">MRTVRIVSWNIAQRDECWRQLAADSSVDVALLQEAKAPPADVSLEVFGAEDGWVTAGWERRAFRTAVVRCSDRVRVESELVARPVGVAGRNELAVSRAGTIALARVTPSEGEPFTVASVYAAWERPVPLTDGSWIYADASAHRLVSDLSALVSSQRGHRILVSGDWNILHGYGEHGSPYWAARYQSVFDRLEAIGLRFIGPQQPYGLAALPRPAELPPGSRDVPTFRTVESDPASAQRQLDFVFASDDLAKQVTRVAAMNGEQEWGASDHCRVWVEVGEN</sequence>
<protein>
    <submittedName>
        <fullName evidence="2">Endonuclease/exonuclease/phosphatase family protein</fullName>
    </submittedName>
</protein>
<keyword evidence="2" id="KW-0378">Hydrolase</keyword>
<keyword evidence="2" id="KW-0255">Endonuclease</keyword>
<comment type="caution">
    <text evidence="2">The sequence shown here is derived from an EMBL/GenBank/DDBJ whole genome shotgun (WGS) entry which is preliminary data.</text>
</comment>
<evidence type="ECO:0000313" key="3">
    <source>
        <dbReference type="Proteomes" id="UP000696931"/>
    </source>
</evidence>
<dbReference type="InterPro" id="IPR005135">
    <property type="entry name" value="Endo/exonuclease/phosphatase"/>
</dbReference>